<evidence type="ECO:0000256" key="1">
    <source>
        <dbReference type="SAM" id="MobiDB-lite"/>
    </source>
</evidence>
<dbReference type="AlphaFoldDB" id="A0A8T2MW40"/>
<proteinExistence type="predicted"/>
<sequence>MTAPRSYQMHEHTMHASPPSGSSPPPHRKQNLQLPVSLLGAPTRSVVHAGSCSGDCTRSFLFAHLPGDGLVLLRPARRTRNA</sequence>
<protein>
    <submittedName>
        <fullName evidence="2">Uncharacterized protein</fullName>
    </submittedName>
</protein>
<keyword evidence="3" id="KW-1185">Reference proteome</keyword>
<dbReference type="Proteomes" id="UP000824540">
    <property type="component" value="Unassembled WGS sequence"/>
</dbReference>
<feature type="region of interest" description="Disordered" evidence="1">
    <location>
        <begin position="1"/>
        <end position="32"/>
    </location>
</feature>
<evidence type="ECO:0000313" key="2">
    <source>
        <dbReference type="EMBL" id="KAG9329672.1"/>
    </source>
</evidence>
<comment type="caution">
    <text evidence="2">The sequence shown here is derived from an EMBL/GenBank/DDBJ whole genome shotgun (WGS) entry which is preliminary data.</text>
</comment>
<organism evidence="2 3">
    <name type="scientific">Albula glossodonta</name>
    <name type="common">roundjaw bonefish</name>
    <dbReference type="NCBI Taxonomy" id="121402"/>
    <lineage>
        <taxon>Eukaryota</taxon>
        <taxon>Metazoa</taxon>
        <taxon>Chordata</taxon>
        <taxon>Craniata</taxon>
        <taxon>Vertebrata</taxon>
        <taxon>Euteleostomi</taxon>
        <taxon>Actinopterygii</taxon>
        <taxon>Neopterygii</taxon>
        <taxon>Teleostei</taxon>
        <taxon>Albuliformes</taxon>
        <taxon>Albulidae</taxon>
        <taxon>Albula</taxon>
    </lineage>
</organism>
<evidence type="ECO:0000313" key="3">
    <source>
        <dbReference type="Proteomes" id="UP000824540"/>
    </source>
</evidence>
<reference evidence="2" key="1">
    <citation type="thesis" date="2021" institute="BYU ScholarsArchive" country="Provo, UT, USA">
        <title>Applications of and Algorithms for Genome Assembly and Genomic Analyses with an Emphasis on Marine Teleosts.</title>
        <authorList>
            <person name="Pickett B.D."/>
        </authorList>
    </citation>
    <scope>NUCLEOTIDE SEQUENCE</scope>
    <source>
        <strain evidence="2">HI-2016</strain>
    </source>
</reference>
<accession>A0A8T2MW40</accession>
<gene>
    <name evidence="2" type="ORF">JZ751_002411</name>
</gene>
<dbReference type="EMBL" id="JAFBMS010001008">
    <property type="protein sequence ID" value="KAG9329672.1"/>
    <property type="molecule type" value="Genomic_DNA"/>
</dbReference>
<name>A0A8T2MW40_9TELE</name>